<comment type="caution">
    <text evidence="3">The sequence shown here is derived from an EMBL/GenBank/DDBJ whole genome shotgun (WGS) entry which is preliminary data.</text>
</comment>
<dbReference type="Gene3D" id="2.60.40.10">
    <property type="entry name" value="Immunoglobulins"/>
    <property type="match status" value="1"/>
</dbReference>
<feature type="chain" id="PRO_5045634915" description="Ig-like domain-containing protein" evidence="1">
    <location>
        <begin position="39"/>
        <end position="174"/>
    </location>
</feature>
<evidence type="ECO:0000313" key="4">
    <source>
        <dbReference type="Proteomes" id="UP001369086"/>
    </source>
</evidence>
<dbReference type="SUPFAM" id="SSF48726">
    <property type="entry name" value="Immunoglobulin"/>
    <property type="match status" value="1"/>
</dbReference>
<reference evidence="3 4" key="1">
    <citation type="submission" date="2021-05" db="EMBL/GenBank/DDBJ databases">
        <authorList>
            <person name="Zahm M."/>
            <person name="Klopp C."/>
            <person name="Cabau C."/>
            <person name="Kuhl H."/>
            <person name="Suciu R."/>
            <person name="Ciorpac M."/>
            <person name="Holostenco D."/>
            <person name="Gessner J."/>
            <person name="Wuertz S."/>
            <person name="Hohne C."/>
            <person name="Stock M."/>
            <person name="Gislard M."/>
            <person name="Lluch J."/>
            <person name="Milhes M."/>
            <person name="Lampietro C."/>
            <person name="Lopez Roques C."/>
            <person name="Donnadieu C."/>
            <person name="Du K."/>
            <person name="Schartl M."/>
            <person name="Guiguen Y."/>
        </authorList>
    </citation>
    <scope>NUCLEOTIDE SEQUENCE [LARGE SCALE GENOMIC DNA]</scope>
    <source>
        <strain evidence="3">Hh-F2</strain>
        <tissue evidence="3">Blood</tissue>
    </source>
</reference>
<feature type="signal peptide" evidence="1">
    <location>
        <begin position="1"/>
        <end position="38"/>
    </location>
</feature>
<evidence type="ECO:0000256" key="1">
    <source>
        <dbReference type="SAM" id="SignalP"/>
    </source>
</evidence>
<evidence type="ECO:0000313" key="3">
    <source>
        <dbReference type="EMBL" id="KAK6469199.1"/>
    </source>
</evidence>
<keyword evidence="1" id="KW-0732">Signal</keyword>
<name>A0ABR0Y9V3_HUSHU</name>
<dbReference type="InterPro" id="IPR013783">
    <property type="entry name" value="Ig-like_fold"/>
</dbReference>
<organism evidence="3 4">
    <name type="scientific">Huso huso</name>
    <name type="common">Beluga</name>
    <name type="synonym">Acipenser huso</name>
    <dbReference type="NCBI Taxonomy" id="61971"/>
    <lineage>
        <taxon>Eukaryota</taxon>
        <taxon>Metazoa</taxon>
        <taxon>Chordata</taxon>
        <taxon>Craniata</taxon>
        <taxon>Vertebrata</taxon>
        <taxon>Euteleostomi</taxon>
        <taxon>Actinopterygii</taxon>
        <taxon>Chondrostei</taxon>
        <taxon>Acipenseriformes</taxon>
        <taxon>Acipenseridae</taxon>
        <taxon>Huso</taxon>
    </lineage>
</organism>
<dbReference type="InterPro" id="IPR007110">
    <property type="entry name" value="Ig-like_dom"/>
</dbReference>
<keyword evidence="4" id="KW-1185">Reference proteome</keyword>
<dbReference type="PROSITE" id="PS50835">
    <property type="entry name" value="IG_LIKE"/>
    <property type="match status" value="1"/>
</dbReference>
<proteinExistence type="predicted"/>
<evidence type="ECO:0000259" key="2">
    <source>
        <dbReference type="PROSITE" id="PS50835"/>
    </source>
</evidence>
<sequence>MMVLELMNNHRLWVREGTAMSLFRGLLVFLCLLQATDSVNNHLKTSTGKRVELPCEYPFEDQGPISELVLHWKSPNDTLLCAIVKQKSIHRCQPGYVFQYRPGKLSLVIEKVRREDLGNHTCSAYKQNDHSDYVTDISLEGRSLSPSCTTCCKPSCYALFTALLITVCITRQWN</sequence>
<dbReference type="InterPro" id="IPR036179">
    <property type="entry name" value="Ig-like_dom_sf"/>
</dbReference>
<gene>
    <name evidence="3" type="ORF">HHUSO_G32627</name>
</gene>
<dbReference type="Proteomes" id="UP001369086">
    <property type="component" value="Unassembled WGS sequence"/>
</dbReference>
<protein>
    <recommendedName>
        <fullName evidence="2">Ig-like domain-containing protein</fullName>
    </recommendedName>
</protein>
<feature type="domain" description="Ig-like" evidence="2">
    <location>
        <begin position="48"/>
        <end position="138"/>
    </location>
</feature>
<accession>A0ABR0Y9V3</accession>
<dbReference type="EMBL" id="JAHFZB010000040">
    <property type="protein sequence ID" value="KAK6469199.1"/>
    <property type="molecule type" value="Genomic_DNA"/>
</dbReference>